<dbReference type="AlphaFoldDB" id="A0A139X8B9"/>
<evidence type="ECO:0000313" key="1">
    <source>
        <dbReference type="EMBL" id="KYC40944.1"/>
    </source>
</evidence>
<name>A0A139X8B9_9CYAN</name>
<evidence type="ECO:0000313" key="2">
    <source>
        <dbReference type="Proteomes" id="UP000076925"/>
    </source>
</evidence>
<accession>A0A139X8B9</accession>
<dbReference type="STRING" id="128403.WA1_25355"/>
<dbReference type="EMBL" id="ANNX02000026">
    <property type="protein sequence ID" value="KYC40944.1"/>
    <property type="molecule type" value="Genomic_DNA"/>
</dbReference>
<proteinExistence type="predicted"/>
<keyword evidence="2" id="KW-1185">Reference proteome</keyword>
<gene>
    <name evidence="1" type="ORF">WA1_25355</name>
</gene>
<reference evidence="1 2" key="1">
    <citation type="journal article" date="2013" name="Genome Biol. Evol.">
        <title>Genomes of Stigonematalean cyanobacteria (subsection V) and the evolution of oxygenic photosynthesis from prokaryotes to plastids.</title>
        <authorList>
            <person name="Dagan T."/>
            <person name="Roettger M."/>
            <person name="Stucken K."/>
            <person name="Landan G."/>
            <person name="Koch R."/>
            <person name="Major P."/>
            <person name="Gould S.B."/>
            <person name="Goremykin V.V."/>
            <person name="Rippka R."/>
            <person name="Tandeau de Marsac N."/>
            <person name="Gugger M."/>
            <person name="Lockhart P.J."/>
            <person name="Allen J.F."/>
            <person name="Brune I."/>
            <person name="Maus I."/>
            <person name="Puhler A."/>
            <person name="Martin W.F."/>
        </authorList>
    </citation>
    <scope>NUCLEOTIDE SEQUENCE [LARGE SCALE GENOMIC DNA]</scope>
    <source>
        <strain evidence="1 2">PCC 7110</strain>
    </source>
</reference>
<comment type="caution">
    <text evidence="1">The sequence shown here is derived from an EMBL/GenBank/DDBJ whole genome shotgun (WGS) entry which is preliminary data.</text>
</comment>
<protein>
    <submittedName>
        <fullName evidence="1">Uncharacterized protein</fullName>
    </submittedName>
</protein>
<dbReference type="Proteomes" id="UP000076925">
    <property type="component" value="Unassembled WGS sequence"/>
</dbReference>
<sequence>MVALVIGGKGRISVASSRGTRPTRWLTKFSLNTITNHLAKPFDPDELIAVVSGLTITLQNRVNSHQYS</sequence>
<organism evidence="1 2">
    <name type="scientific">Scytonema hofmannii PCC 7110</name>
    <dbReference type="NCBI Taxonomy" id="128403"/>
    <lineage>
        <taxon>Bacteria</taxon>
        <taxon>Bacillati</taxon>
        <taxon>Cyanobacteriota</taxon>
        <taxon>Cyanophyceae</taxon>
        <taxon>Nostocales</taxon>
        <taxon>Scytonemataceae</taxon>
        <taxon>Scytonema</taxon>
    </lineage>
</organism>